<dbReference type="GO" id="GO:0016829">
    <property type="term" value="F:lyase activity"/>
    <property type="evidence" value="ECO:0007669"/>
    <property type="project" value="UniProtKB-KW"/>
</dbReference>
<protein>
    <submittedName>
        <fullName evidence="6">KHG/KDPG aldolase</fullName>
    </submittedName>
</protein>
<evidence type="ECO:0000313" key="7">
    <source>
        <dbReference type="Proteomes" id="UP000236291"/>
    </source>
</evidence>
<accession>A0A2K3MKS0</accession>
<dbReference type="InterPro" id="IPR013785">
    <property type="entry name" value="Aldolase_TIM"/>
</dbReference>
<evidence type="ECO:0000256" key="4">
    <source>
        <dbReference type="ARBA" id="ARBA00023239"/>
    </source>
</evidence>
<dbReference type="Proteomes" id="UP000236291">
    <property type="component" value="Unassembled WGS sequence"/>
</dbReference>
<name>A0A2K3MKS0_TRIPR</name>
<comment type="caution">
    <text evidence="6">The sequence shown here is derived from an EMBL/GenBank/DDBJ whole genome shotgun (WGS) entry which is preliminary data.</text>
</comment>
<proteinExistence type="inferred from homology"/>
<gene>
    <name evidence="6" type="ORF">L195_g047490</name>
</gene>
<evidence type="ECO:0000256" key="5">
    <source>
        <dbReference type="ARBA" id="ARBA00023277"/>
    </source>
</evidence>
<dbReference type="Pfam" id="PF01081">
    <property type="entry name" value="Aldolase"/>
    <property type="match status" value="1"/>
</dbReference>
<evidence type="ECO:0000256" key="3">
    <source>
        <dbReference type="ARBA" id="ARBA00011233"/>
    </source>
</evidence>
<dbReference type="AlphaFoldDB" id="A0A2K3MKS0"/>
<organism evidence="6 7">
    <name type="scientific">Trifolium pratense</name>
    <name type="common">Red clover</name>
    <dbReference type="NCBI Taxonomy" id="57577"/>
    <lineage>
        <taxon>Eukaryota</taxon>
        <taxon>Viridiplantae</taxon>
        <taxon>Streptophyta</taxon>
        <taxon>Embryophyta</taxon>
        <taxon>Tracheophyta</taxon>
        <taxon>Spermatophyta</taxon>
        <taxon>Magnoliopsida</taxon>
        <taxon>eudicotyledons</taxon>
        <taxon>Gunneridae</taxon>
        <taxon>Pentapetalae</taxon>
        <taxon>rosids</taxon>
        <taxon>fabids</taxon>
        <taxon>Fabales</taxon>
        <taxon>Fabaceae</taxon>
        <taxon>Papilionoideae</taxon>
        <taxon>50 kb inversion clade</taxon>
        <taxon>NPAAA clade</taxon>
        <taxon>Hologalegina</taxon>
        <taxon>IRL clade</taxon>
        <taxon>Trifolieae</taxon>
        <taxon>Trifolium</taxon>
    </lineage>
</organism>
<evidence type="ECO:0000313" key="6">
    <source>
        <dbReference type="EMBL" id="PNX91360.1"/>
    </source>
</evidence>
<dbReference type="PANTHER" id="PTHR30246:SF1">
    <property type="entry name" value="2-DEHYDRO-3-DEOXY-6-PHOSPHOGALACTONATE ALDOLASE-RELATED"/>
    <property type="match status" value="1"/>
</dbReference>
<keyword evidence="4" id="KW-0456">Lyase</keyword>
<evidence type="ECO:0000256" key="2">
    <source>
        <dbReference type="ARBA" id="ARBA00006906"/>
    </source>
</evidence>
<evidence type="ECO:0000256" key="1">
    <source>
        <dbReference type="ARBA" id="ARBA00004761"/>
    </source>
</evidence>
<comment type="similarity">
    <text evidence="2">Belongs to the KHG/KDPG aldolase family.</text>
</comment>
<dbReference type="SUPFAM" id="SSF51569">
    <property type="entry name" value="Aldolase"/>
    <property type="match status" value="1"/>
</dbReference>
<reference evidence="6 7" key="1">
    <citation type="journal article" date="2014" name="Am. J. Bot.">
        <title>Genome assembly and annotation for red clover (Trifolium pratense; Fabaceae).</title>
        <authorList>
            <person name="Istvanek J."/>
            <person name="Jaros M."/>
            <person name="Krenek A."/>
            <person name="Repkova J."/>
        </authorList>
    </citation>
    <scope>NUCLEOTIDE SEQUENCE [LARGE SCALE GENOMIC DNA]</scope>
    <source>
        <strain evidence="7">cv. Tatra</strain>
        <tissue evidence="6">Young leaves</tissue>
    </source>
</reference>
<dbReference type="STRING" id="57577.A0A2K3MKS0"/>
<dbReference type="Gene3D" id="3.20.20.70">
    <property type="entry name" value="Aldolase class I"/>
    <property type="match status" value="1"/>
</dbReference>
<feature type="non-terminal residue" evidence="6">
    <location>
        <position position="1"/>
    </location>
</feature>
<dbReference type="PANTHER" id="PTHR30246">
    <property type="entry name" value="2-KETO-3-DEOXY-6-PHOSPHOGLUCONATE ALDOLASE"/>
    <property type="match status" value="1"/>
</dbReference>
<comment type="subunit">
    <text evidence="3">Homotrimer.</text>
</comment>
<comment type="pathway">
    <text evidence="1">Carbohydrate acid metabolism.</text>
</comment>
<dbReference type="InterPro" id="IPR000887">
    <property type="entry name" value="Aldlse_KDPG_KHG"/>
</dbReference>
<dbReference type="EMBL" id="ASHM01065969">
    <property type="protein sequence ID" value="PNX91360.1"/>
    <property type="molecule type" value="Genomic_DNA"/>
</dbReference>
<sequence length="66" mass="7035">VGTVLRIEDAKTAIDAGAKFLMSPAIVKDIMDYVQGGEILYIPGAMTPTEVLRWTNSIGGPPWTSA</sequence>
<reference evidence="6 7" key="2">
    <citation type="journal article" date="2017" name="Front. Plant Sci.">
        <title>Gene Classification and Mining of Molecular Markers Useful in Red Clover (Trifolium pratense) Breeding.</title>
        <authorList>
            <person name="Istvanek J."/>
            <person name="Dluhosova J."/>
            <person name="Dluhos P."/>
            <person name="Patkova L."/>
            <person name="Nedelnik J."/>
            <person name="Repkova J."/>
        </authorList>
    </citation>
    <scope>NUCLEOTIDE SEQUENCE [LARGE SCALE GENOMIC DNA]</scope>
    <source>
        <strain evidence="7">cv. Tatra</strain>
        <tissue evidence="6">Young leaves</tissue>
    </source>
</reference>
<keyword evidence="5" id="KW-0119">Carbohydrate metabolism</keyword>